<dbReference type="WBParaSite" id="TMUE_2000009892.1">
    <property type="protein sequence ID" value="TMUE_2000009892.1"/>
    <property type="gene ID" value="WBGene00290869"/>
</dbReference>
<sequence>MIRQAIKAILHLPISTMSEDFFYLPMKEGGLGLQSLSEGVDFGMLNLYRKLSGSSDSAVRAAADLWFNQCRRSHLARKRDVADLTERGLAQAKAAVLERHRSKFAATYQGSGHREHDVVVRKLASLAEEGGFRVTDEPALRHEDQAYKPDLIASSDSLARRYAENCRKYQPLSDQVCKLTGATEYATGSIVIGARGAWCSRNDETLKAMKWAISDKLKALLCLMTLERTNQLVSWFMRSTDALAFRRSGDREHEGKRHLNPAVASPAHRLATQQSPAEDPAPHKQLGFNQPALERSGTVVPDVPA</sequence>
<evidence type="ECO:0000313" key="2">
    <source>
        <dbReference type="Proteomes" id="UP000046395"/>
    </source>
</evidence>
<evidence type="ECO:0000313" key="3">
    <source>
        <dbReference type="WBParaSite" id="TMUE_2000009892.1"/>
    </source>
</evidence>
<evidence type="ECO:0000256" key="1">
    <source>
        <dbReference type="SAM" id="MobiDB-lite"/>
    </source>
</evidence>
<feature type="region of interest" description="Disordered" evidence="1">
    <location>
        <begin position="248"/>
        <end position="305"/>
    </location>
</feature>
<accession>A0A5S6QSL3</accession>
<dbReference type="AlphaFoldDB" id="A0A5S6QSL3"/>
<feature type="compositionally biased region" description="Basic and acidic residues" evidence="1">
    <location>
        <begin position="248"/>
        <end position="257"/>
    </location>
</feature>
<dbReference type="Proteomes" id="UP000046395">
    <property type="component" value="Unassembled WGS sequence"/>
</dbReference>
<proteinExistence type="predicted"/>
<protein>
    <submittedName>
        <fullName evidence="3">Uncharacterized protein</fullName>
    </submittedName>
</protein>
<keyword evidence="2" id="KW-1185">Reference proteome</keyword>
<reference evidence="3" key="1">
    <citation type="submission" date="2019-12" db="UniProtKB">
        <authorList>
            <consortium name="WormBaseParasite"/>
        </authorList>
    </citation>
    <scope>IDENTIFICATION</scope>
</reference>
<organism evidence="2 3">
    <name type="scientific">Trichuris muris</name>
    <name type="common">Mouse whipworm</name>
    <dbReference type="NCBI Taxonomy" id="70415"/>
    <lineage>
        <taxon>Eukaryota</taxon>
        <taxon>Metazoa</taxon>
        <taxon>Ecdysozoa</taxon>
        <taxon>Nematoda</taxon>
        <taxon>Enoplea</taxon>
        <taxon>Dorylaimia</taxon>
        <taxon>Trichinellida</taxon>
        <taxon>Trichuridae</taxon>
        <taxon>Trichuris</taxon>
    </lineage>
</organism>
<name>A0A5S6QSL3_TRIMR</name>